<reference evidence="1 2" key="1">
    <citation type="journal article" date="2019" name="Genome Biol. Evol.">
        <title>Insights into the evolution of the New World diploid cottons (Gossypium, subgenus Houzingenia) based on genome sequencing.</title>
        <authorList>
            <person name="Grover C.E."/>
            <person name="Arick M.A. 2nd"/>
            <person name="Thrash A."/>
            <person name="Conover J.L."/>
            <person name="Sanders W.S."/>
            <person name="Peterson D.G."/>
            <person name="Frelichowski J.E."/>
            <person name="Scheffler J.A."/>
            <person name="Scheffler B.E."/>
            <person name="Wendel J.F."/>
        </authorList>
    </citation>
    <scope>NUCLEOTIDE SEQUENCE [LARGE SCALE GENOMIC DNA]</scope>
    <source>
        <strain evidence="1">6</strain>
        <tissue evidence="1">Leaf</tissue>
    </source>
</reference>
<protein>
    <recommendedName>
        <fullName evidence="3">RNase H type-1 domain-containing protein</fullName>
    </recommendedName>
</protein>
<sequence length="64" mass="7200">MADLIFSKRKQGHFTCGCLAWHEGFRQIKVASDNVILIDVVSNGYALGNNLLEVQLIHTMILKE</sequence>
<dbReference type="Proteomes" id="UP000593575">
    <property type="component" value="Unassembled WGS sequence"/>
</dbReference>
<evidence type="ECO:0000313" key="1">
    <source>
        <dbReference type="EMBL" id="MBA0827213.1"/>
    </source>
</evidence>
<evidence type="ECO:0000313" key="2">
    <source>
        <dbReference type="Proteomes" id="UP000593575"/>
    </source>
</evidence>
<keyword evidence="2" id="KW-1185">Reference proteome</keyword>
<gene>
    <name evidence="1" type="ORF">Goarm_012006</name>
</gene>
<name>A0A7J9IZC8_9ROSI</name>
<accession>A0A7J9IZC8</accession>
<organism evidence="1 2">
    <name type="scientific">Gossypium armourianum</name>
    <dbReference type="NCBI Taxonomy" id="34283"/>
    <lineage>
        <taxon>Eukaryota</taxon>
        <taxon>Viridiplantae</taxon>
        <taxon>Streptophyta</taxon>
        <taxon>Embryophyta</taxon>
        <taxon>Tracheophyta</taxon>
        <taxon>Spermatophyta</taxon>
        <taxon>Magnoliopsida</taxon>
        <taxon>eudicotyledons</taxon>
        <taxon>Gunneridae</taxon>
        <taxon>Pentapetalae</taxon>
        <taxon>rosids</taxon>
        <taxon>malvids</taxon>
        <taxon>Malvales</taxon>
        <taxon>Malvaceae</taxon>
        <taxon>Malvoideae</taxon>
        <taxon>Gossypium</taxon>
    </lineage>
</organism>
<evidence type="ECO:0008006" key="3">
    <source>
        <dbReference type="Google" id="ProtNLM"/>
    </source>
</evidence>
<dbReference type="EMBL" id="JABFAE010000004">
    <property type="protein sequence ID" value="MBA0827213.1"/>
    <property type="molecule type" value="Genomic_DNA"/>
</dbReference>
<dbReference type="AlphaFoldDB" id="A0A7J9IZC8"/>
<proteinExistence type="predicted"/>
<comment type="caution">
    <text evidence="1">The sequence shown here is derived from an EMBL/GenBank/DDBJ whole genome shotgun (WGS) entry which is preliminary data.</text>
</comment>